<dbReference type="GeneID" id="54415466"/>
<dbReference type="InterPro" id="IPR036259">
    <property type="entry name" value="MFS_trans_sf"/>
</dbReference>
<feature type="region of interest" description="Disordered" evidence="6">
    <location>
        <begin position="1"/>
        <end position="27"/>
    </location>
</feature>
<evidence type="ECO:0000313" key="9">
    <source>
        <dbReference type="EMBL" id="KAF1814529.1"/>
    </source>
</evidence>
<reference evidence="9 11" key="1">
    <citation type="submission" date="2020-01" db="EMBL/GenBank/DDBJ databases">
        <authorList>
            <consortium name="DOE Joint Genome Institute"/>
            <person name="Haridas S."/>
            <person name="Albert R."/>
            <person name="Binder M."/>
            <person name="Bloem J."/>
            <person name="Labutti K."/>
            <person name="Salamov A."/>
            <person name="Andreopoulos B."/>
            <person name="Baker S.E."/>
            <person name="Barry K."/>
            <person name="Bills G."/>
            <person name="Bluhm B.H."/>
            <person name="Cannon C."/>
            <person name="Castanera R."/>
            <person name="Culley D.E."/>
            <person name="Daum C."/>
            <person name="Ezra D."/>
            <person name="Gonzalez J.B."/>
            <person name="Henrissat B."/>
            <person name="Kuo A."/>
            <person name="Liang C."/>
            <person name="Lipzen A."/>
            <person name="Lutzoni F."/>
            <person name="Magnuson J."/>
            <person name="Mondo S."/>
            <person name="Nolan M."/>
            <person name="Ohm R."/>
            <person name="Pangilinan J."/>
            <person name="Park H.-J."/>
            <person name="Ramirez L."/>
            <person name="Alfaro M."/>
            <person name="Sun H."/>
            <person name="Tritt A."/>
            <person name="Yoshinaga Y."/>
            <person name="Zwiers L.-H."/>
            <person name="Turgeon B.G."/>
            <person name="Goodwin S.B."/>
            <person name="Spatafora J.W."/>
            <person name="Crous P.W."/>
            <person name="Grigoriev I.V."/>
        </authorList>
    </citation>
    <scope>NUCLEOTIDE SEQUENCE</scope>
    <source>
        <strain evidence="9 11">CBS 781.70</strain>
    </source>
</reference>
<evidence type="ECO:0000313" key="11">
    <source>
        <dbReference type="RefSeq" id="XP_033536160.1"/>
    </source>
</evidence>
<dbReference type="InterPro" id="IPR010573">
    <property type="entry name" value="MFS_Str1/Tri12-like"/>
</dbReference>
<evidence type="ECO:0000256" key="6">
    <source>
        <dbReference type="SAM" id="MobiDB-lite"/>
    </source>
</evidence>
<dbReference type="Pfam" id="PF06609">
    <property type="entry name" value="TRI12"/>
    <property type="match status" value="1"/>
</dbReference>
<dbReference type="PANTHER" id="PTHR23501:SF109">
    <property type="entry name" value="MAJOR FACILITATOR SUPERFAMILY (MFS) PROFILE DOMAIN-CONTAINING PROTEIN-RELATED"/>
    <property type="match status" value="1"/>
</dbReference>
<sequence length="578" mass="61569">MEKAELTETKNGDATTEDVESNEISREETLTGKIDMKNSRAFKGDDSDGKVDWNLRNALAAAFLAMLYTGSQIILYFVGGGLDFIAADIGNTESSGWLPVANTLAIAALAPFCGYLQDLFGKRYIAMTGALLICVGIILIATAKSFGPAVTGMALSGAGAAIGELTGLAGLAECVPVKFRGYSLAVVTAFVFPFTPYLLYTELLQRDTKLGWRWTAWISLIYNGITGLGLLFTYFPNHHTRADGLSRRAILAKIDYIGGLLSIIGLTLTLVALQAGGYSHPWTSAYVLCCLLIGIALLVAWLVWEIKFAKNGMIPLELFRGQRVVGVAYAMAFVGGMNFYSILNFYPLLFKAVYIHDPVGVGLRSLPSGIATTAGAIVFNSLLSTFSNHSREVIIVGLIIMTAFGGTVSTATPENPVRTVILSTLTSFGVGAAIVPTATVAMLATPDALITTAAALSLSVRAVGGAIGYSIYYNIFVNKLSGFLPIQVGTYAATAGLPLASLEKFVITYLTTPEDIMTVEGVTPAVVDAAALGSRWAYSLALRYVWWTSIAFGSCAIVICCFLPSTKKYQTNRVAVAF</sequence>
<dbReference type="GO" id="GO:0022857">
    <property type="term" value="F:transmembrane transporter activity"/>
    <property type="evidence" value="ECO:0007669"/>
    <property type="project" value="InterPro"/>
</dbReference>
<dbReference type="PROSITE" id="PS50850">
    <property type="entry name" value="MFS"/>
    <property type="match status" value="1"/>
</dbReference>
<keyword evidence="5 7" id="KW-0472">Membrane</keyword>
<dbReference type="Gene3D" id="1.20.1250.20">
    <property type="entry name" value="MFS general substrate transporter like domains"/>
    <property type="match status" value="2"/>
</dbReference>
<dbReference type="GO" id="GO:0005886">
    <property type="term" value="C:plasma membrane"/>
    <property type="evidence" value="ECO:0007669"/>
    <property type="project" value="TreeGrafter"/>
</dbReference>
<feature type="compositionally biased region" description="Basic and acidic residues" evidence="6">
    <location>
        <begin position="1"/>
        <end position="11"/>
    </location>
</feature>
<feature type="transmembrane region" description="Helical" evidence="7">
    <location>
        <begin position="124"/>
        <end position="143"/>
    </location>
</feature>
<gene>
    <name evidence="9 11" type="ORF">P152DRAFT_277278</name>
</gene>
<feature type="transmembrane region" description="Helical" evidence="7">
    <location>
        <begin position="149"/>
        <end position="169"/>
    </location>
</feature>
<evidence type="ECO:0000256" key="7">
    <source>
        <dbReference type="SAM" id="Phobius"/>
    </source>
</evidence>
<evidence type="ECO:0000256" key="4">
    <source>
        <dbReference type="ARBA" id="ARBA00022989"/>
    </source>
</evidence>
<evidence type="ECO:0000259" key="8">
    <source>
        <dbReference type="PROSITE" id="PS50850"/>
    </source>
</evidence>
<reference evidence="11" key="3">
    <citation type="submission" date="2025-04" db="UniProtKB">
        <authorList>
            <consortium name="RefSeq"/>
        </authorList>
    </citation>
    <scope>IDENTIFICATION</scope>
    <source>
        <strain evidence="11">CBS 781.70</strain>
    </source>
</reference>
<dbReference type="SUPFAM" id="SSF103473">
    <property type="entry name" value="MFS general substrate transporter"/>
    <property type="match status" value="1"/>
</dbReference>
<feature type="transmembrane region" description="Helical" evidence="7">
    <location>
        <begin position="97"/>
        <end position="117"/>
    </location>
</feature>
<reference evidence="11" key="2">
    <citation type="submission" date="2020-04" db="EMBL/GenBank/DDBJ databases">
        <authorList>
            <consortium name="NCBI Genome Project"/>
        </authorList>
    </citation>
    <scope>NUCLEOTIDE SEQUENCE</scope>
    <source>
        <strain evidence="11">CBS 781.70</strain>
    </source>
</reference>
<accession>A0A6G1G9I4</accession>
<evidence type="ECO:0000313" key="10">
    <source>
        <dbReference type="Proteomes" id="UP000504638"/>
    </source>
</evidence>
<feature type="transmembrane region" description="Helical" evidence="7">
    <location>
        <begin position="58"/>
        <end position="77"/>
    </location>
</feature>
<name>A0A6G1G9I4_9PEZI</name>
<proteinExistence type="predicted"/>
<feature type="transmembrane region" description="Helical" evidence="7">
    <location>
        <begin position="324"/>
        <end position="346"/>
    </location>
</feature>
<comment type="subcellular location">
    <subcellularLocation>
        <location evidence="1">Membrane</location>
        <topology evidence="1">Multi-pass membrane protein</topology>
    </subcellularLocation>
</comment>
<evidence type="ECO:0000256" key="2">
    <source>
        <dbReference type="ARBA" id="ARBA00022448"/>
    </source>
</evidence>
<feature type="transmembrane region" description="Helical" evidence="7">
    <location>
        <begin position="284"/>
        <end position="304"/>
    </location>
</feature>
<dbReference type="Proteomes" id="UP000504638">
    <property type="component" value="Unplaced"/>
</dbReference>
<dbReference type="AlphaFoldDB" id="A0A6G1G9I4"/>
<feature type="transmembrane region" description="Helical" evidence="7">
    <location>
        <begin position="455"/>
        <end position="475"/>
    </location>
</feature>
<keyword evidence="10" id="KW-1185">Reference proteome</keyword>
<feature type="transmembrane region" description="Helical" evidence="7">
    <location>
        <begin position="419"/>
        <end position="443"/>
    </location>
</feature>
<protein>
    <submittedName>
        <fullName evidence="9 11">MFS general substrate transporter</fullName>
    </submittedName>
</protein>
<dbReference type="InterPro" id="IPR020846">
    <property type="entry name" value="MFS_dom"/>
</dbReference>
<dbReference type="PANTHER" id="PTHR23501">
    <property type="entry name" value="MAJOR FACILITATOR SUPERFAMILY"/>
    <property type="match status" value="1"/>
</dbReference>
<keyword evidence="2" id="KW-0813">Transport</keyword>
<feature type="transmembrane region" description="Helical" evidence="7">
    <location>
        <begin position="181"/>
        <end position="200"/>
    </location>
</feature>
<feature type="transmembrane region" description="Helical" evidence="7">
    <location>
        <begin position="544"/>
        <end position="563"/>
    </location>
</feature>
<feature type="domain" description="Major facilitator superfamily (MFS) profile" evidence="8">
    <location>
        <begin position="58"/>
        <end position="516"/>
    </location>
</feature>
<dbReference type="OrthoDB" id="4161376at2759"/>
<evidence type="ECO:0000256" key="1">
    <source>
        <dbReference type="ARBA" id="ARBA00004141"/>
    </source>
</evidence>
<dbReference type="RefSeq" id="XP_033536160.1">
    <property type="nucleotide sequence ID" value="XM_033674896.1"/>
</dbReference>
<dbReference type="EMBL" id="ML975153">
    <property type="protein sequence ID" value="KAF1814529.1"/>
    <property type="molecule type" value="Genomic_DNA"/>
</dbReference>
<feature type="transmembrane region" description="Helical" evidence="7">
    <location>
        <begin position="393"/>
        <end position="413"/>
    </location>
</feature>
<organism evidence="9">
    <name type="scientific">Eremomyces bilateralis CBS 781.70</name>
    <dbReference type="NCBI Taxonomy" id="1392243"/>
    <lineage>
        <taxon>Eukaryota</taxon>
        <taxon>Fungi</taxon>
        <taxon>Dikarya</taxon>
        <taxon>Ascomycota</taxon>
        <taxon>Pezizomycotina</taxon>
        <taxon>Dothideomycetes</taxon>
        <taxon>Dothideomycetes incertae sedis</taxon>
        <taxon>Eremomycetales</taxon>
        <taxon>Eremomycetaceae</taxon>
        <taxon>Eremomyces</taxon>
    </lineage>
</organism>
<feature type="transmembrane region" description="Helical" evidence="7">
    <location>
        <begin position="256"/>
        <end position="278"/>
    </location>
</feature>
<keyword evidence="4 7" id="KW-1133">Transmembrane helix</keyword>
<feature type="transmembrane region" description="Helical" evidence="7">
    <location>
        <begin position="212"/>
        <end position="235"/>
    </location>
</feature>
<evidence type="ECO:0000256" key="3">
    <source>
        <dbReference type="ARBA" id="ARBA00022692"/>
    </source>
</evidence>
<keyword evidence="3 7" id="KW-0812">Transmembrane</keyword>
<evidence type="ECO:0000256" key="5">
    <source>
        <dbReference type="ARBA" id="ARBA00023136"/>
    </source>
</evidence>